<dbReference type="PANTHER" id="PTHR30203">
    <property type="entry name" value="OUTER MEMBRANE CATION EFFLUX PROTEIN"/>
    <property type="match status" value="1"/>
</dbReference>
<dbReference type="InterPro" id="IPR003423">
    <property type="entry name" value="OMP_efflux"/>
</dbReference>
<comment type="similarity">
    <text evidence="2 9">Belongs to the outer membrane factor (OMF) (TC 1.B.17) family.</text>
</comment>
<name>A0A328AKM3_9CAUL</name>
<keyword evidence="11" id="KW-1185">Reference proteome</keyword>
<evidence type="ECO:0000256" key="4">
    <source>
        <dbReference type="ARBA" id="ARBA00022692"/>
    </source>
</evidence>
<proteinExistence type="inferred from homology"/>
<dbReference type="OrthoDB" id="9783100at2"/>
<evidence type="ECO:0000256" key="8">
    <source>
        <dbReference type="ARBA" id="ARBA00023288"/>
    </source>
</evidence>
<dbReference type="GO" id="GO:0005886">
    <property type="term" value="C:plasma membrane"/>
    <property type="evidence" value="ECO:0007669"/>
    <property type="project" value="UniProtKB-SubCell"/>
</dbReference>
<keyword evidence="6 9" id="KW-0472">Membrane</keyword>
<dbReference type="Gene3D" id="2.20.200.10">
    <property type="entry name" value="Outer membrane efflux proteins (OEP)"/>
    <property type="match status" value="1"/>
</dbReference>
<sequence length="483" mass="50783">MTAPPPDANRTRSAKVALVAGLSGLALAACATLPPAAPARIAKPAESYAASQSLAAPAADWPIDAWWTGYHDAQLSQLIDEALKGSPTLAATNARVRRAEALAAQARGAELPTVSAEASAKEMKQSYNIGIPAEFVPQGYNDYGKLALDFSWELDFWGKNRAAVAAATSEARAAEAEAAEARLMLASNIALAYAEFGRLYTDRDVVARAIDLQNETSQLVRNRVANGLDTRGTQRQAEAEPLASQAELAAIDEQILLTRHRLAALLGAGPDRGLAIPRPTEPPPVTLGLPASLAAELVGRRPDVTAARWRAEAAASRIREAKAAFYPNVNLVGFVGYQSLKLNEFFKSGSDVGSIGPALTLPVFEGGRLRAGLRGAEADRDAAVANYDAAVAEAFHQVADALASKRSVAAQIDTSRAALAASEDAYKVARLRYQGGLSPYSSVLLAEQGVLSRRRAVARLQGRAFAADVALVRALGGGYRAAP</sequence>
<accession>A0A328AKM3</accession>
<reference evidence="11" key="1">
    <citation type="submission" date="2018-05" db="EMBL/GenBank/DDBJ databases">
        <authorList>
            <person name="Li X."/>
        </authorList>
    </citation>
    <scope>NUCLEOTIDE SEQUENCE [LARGE SCALE GENOMIC DNA]</scope>
    <source>
        <strain evidence="11">LX32</strain>
    </source>
</reference>
<dbReference type="Pfam" id="PF02321">
    <property type="entry name" value="OEP"/>
    <property type="match status" value="2"/>
</dbReference>
<evidence type="ECO:0000256" key="1">
    <source>
        <dbReference type="ARBA" id="ARBA00004370"/>
    </source>
</evidence>
<dbReference type="Gene3D" id="1.20.1600.10">
    <property type="entry name" value="Outer membrane efflux proteins (OEP)"/>
    <property type="match status" value="1"/>
</dbReference>
<evidence type="ECO:0000256" key="5">
    <source>
        <dbReference type="ARBA" id="ARBA00022729"/>
    </source>
</evidence>
<dbReference type="SUPFAM" id="SSF56954">
    <property type="entry name" value="Outer membrane efflux proteins (OEP)"/>
    <property type="match status" value="1"/>
</dbReference>
<dbReference type="GO" id="GO:0015562">
    <property type="term" value="F:efflux transmembrane transporter activity"/>
    <property type="evidence" value="ECO:0007669"/>
    <property type="project" value="InterPro"/>
</dbReference>
<feature type="signal peptide" evidence="9">
    <location>
        <begin position="1"/>
        <end position="28"/>
    </location>
</feature>
<dbReference type="EMBL" id="QFYQ01000001">
    <property type="protein sequence ID" value="RAK54586.1"/>
    <property type="molecule type" value="Genomic_DNA"/>
</dbReference>
<organism evidence="10 11">
    <name type="scientific">Phenylobacterium soli</name>
    <dbReference type="NCBI Taxonomy" id="2170551"/>
    <lineage>
        <taxon>Bacteria</taxon>
        <taxon>Pseudomonadati</taxon>
        <taxon>Pseudomonadota</taxon>
        <taxon>Alphaproteobacteria</taxon>
        <taxon>Caulobacterales</taxon>
        <taxon>Caulobacteraceae</taxon>
        <taxon>Phenylobacterium</taxon>
    </lineage>
</organism>
<evidence type="ECO:0000256" key="9">
    <source>
        <dbReference type="RuleBase" id="RU362097"/>
    </source>
</evidence>
<keyword evidence="8 9" id="KW-0449">Lipoprotein</keyword>
<protein>
    <submittedName>
        <fullName evidence="10">Multidrug transporter</fullName>
    </submittedName>
</protein>
<keyword evidence="5 9" id="KW-0732">Signal</keyword>
<keyword evidence="4 9" id="KW-0812">Transmembrane</keyword>
<comment type="caution">
    <text evidence="10">The sequence shown here is derived from an EMBL/GenBank/DDBJ whole genome shotgun (WGS) entry which is preliminary data.</text>
</comment>
<keyword evidence="3 9" id="KW-1134">Transmembrane beta strand</keyword>
<dbReference type="NCBIfam" id="TIGR01845">
    <property type="entry name" value="outer_NodT"/>
    <property type="match status" value="1"/>
</dbReference>
<keyword evidence="7 9" id="KW-0564">Palmitate</keyword>
<evidence type="ECO:0000313" key="10">
    <source>
        <dbReference type="EMBL" id="RAK54586.1"/>
    </source>
</evidence>
<evidence type="ECO:0000256" key="3">
    <source>
        <dbReference type="ARBA" id="ARBA00022452"/>
    </source>
</evidence>
<evidence type="ECO:0000256" key="6">
    <source>
        <dbReference type="ARBA" id="ARBA00023136"/>
    </source>
</evidence>
<gene>
    <name evidence="10" type="ORF">DJ017_08640</name>
</gene>
<dbReference type="Proteomes" id="UP000249254">
    <property type="component" value="Unassembled WGS sequence"/>
</dbReference>
<comment type="subcellular location">
    <subcellularLocation>
        <location evidence="9">Cell membrane</location>
        <topology evidence="9">Lipid-anchor</topology>
    </subcellularLocation>
    <subcellularLocation>
        <location evidence="1">Membrane</location>
    </subcellularLocation>
</comment>
<dbReference type="PANTHER" id="PTHR30203:SF20">
    <property type="entry name" value="MULTIDRUG RESISTANCE OUTER MEMBRANE PROTEIN MDTP-RELATED"/>
    <property type="match status" value="1"/>
</dbReference>
<feature type="chain" id="PRO_5016193172" evidence="9">
    <location>
        <begin position="29"/>
        <end position="483"/>
    </location>
</feature>
<evidence type="ECO:0000313" key="11">
    <source>
        <dbReference type="Proteomes" id="UP000249254"/>
    </source>
</evidence>
<dbReference type="InterPro" id="IPR010131">
    <property type="entry name" value="MdtP/NodT-like"/>
</dbReference>
<dbReference type="RefSeq" id="WP_111528337.1">
    <property type="nucleotide sequence ID" value="NZ_JBHRSG010000004.1"/>
</dbReference>
<dbReference type="AlphaFoldDB" id="A0A328AKM3"/>
<evidence type="ECO:0000256" key="2">
    <source>
        <dbReference type="ARBA" id="ARBA00007613"/>
    </source>
</evidence>
<evidence type="ECO:0000256" key="7">
    <source>
        <dbReference type="ARBA" id="ARBA00023139"/>
    </source>
</evidence>